<gene>
    <name evidence="4" type="ORF">NAEGRDRAFT_78603</name>
</gene>
<dbReference type="InParanoid" id="D2V4W7"/>
<dbReference type="SMART" id="SM00369">
    <property type="entry name" value="LRR_TYP"/>
    <property type="match status" value="3"/>
</dbReference>
<dbReference type="RefSeq" id="XP_002680921.1">
    <property type="nucleotide sequence ID" value="XM_002680875.1"/>
</dbReference>
<dbReference type="PANTHER" id="PTHR45973:SF35">
    <property type="entry name" value="LEUCINE-RICH REPEAT-CONTAINING PROTEIN 43"/>
    <property type="match status" value="1"/>
</dbReference>
<accession>D2V4W7</accession>
<name>D2V4W7_NAEGR</name>
<sequence length="759" mass="84477">MSQSVAQSLSNNSANFLTTSSVRPFSNNLNSNMMNNNQQGPLGILGGTSLLPSTSSGNNSNTFVTAGNSNTRPYFSVSNNTNNNNGKAALNSLGREFFNQHRRFKSIHSTPTSNFTSNITPQNQTNSNTVTAKRSTLVASSKRTTTTTSSVGGKRPQSATTPRLQNGPNAVSASPSNNSSNIMYFKYSSTPQEGQNSAVMNGNNQPDERVPNRFTRGNSPKINYLMSQNTPQVKEKTVESKIEETVSNERLNLDRRNLTKCPIITGDTNLKLLNLQYNEIRSISNLNNLTSLVFLDLYGNKIKKISNLDSLLSLRVLMLGKNMIEKIEGLEYLHKLDVLDLHGNKIREISNLSSLKEVRVLNLAGNLISNVSNVRGLQSLNELNLRKNMIEKVEEIDELPNLKRLFLSSNNIQLFASVESVLRSTSLTELSMDDNPLQQNLGQKYRVITLASMRKLVILDSTKVVESERDVSLKYLANVNVSSIFPFTDLIPSPLEYGQDLNIEINLASSHPPDAQDISPTPPTPNLDIITAFAKEKEENHMPEVAISSYTQIEGEMLHIYGEPFITPINYGDYNVHFHNLGLEKICETFLFTKKIMASSLTFSNNNISSLKQLSLLSKLDFVVTKISFKDNPVCSSLKRILKPYCIYVLPQLVEMNGKPISSTDKSNSEKIFGKRQAVAKQIPIPVANNVLDRYSGIINPYIKSVLNHTYIVQEKMKLVDEVWDSVMFDFIMHSLNSLDKGSSKQNSDMLFKKAKSGD</sequence>
<dbReference type="STRING" id="5762.D2V4W7"/>
<keyword evidence="2" id="KW-0677">Repeat</keyword>
<dbReference type="InterPro" id="IPR032675">
    <property type="entry name" value="LRR_dom_sf"/>
</dbReference>
<evidence type="ECO:0000256" key="3">
    <source>
        <dbReference type="SAM" id="MobiDB-lite"/>
    </source>
</evidence>
<dbReference type="KEGG" id="ngr:NAEGRDRAFT_78603"/>
<evidence type="ECO:0000313" key="4">
    <source>
        <dbReference type="EMBL" id="EFC48177.1"/>
    </source>
</evidence>
<dbReference type="PANTHER" id="PTHR45973">
    <property type="entry name" value="PROTEIN PHOSPHATASE 1 REGULATORY SUBUNIT SDS22-RELATED"/>
    <property type="match status" value="1"/>
</dbReference>
<dbReference type="Pfam" id="PF14580">
    <property type="entry name" value="LRR_9"/>
    <property type="match status" value="1"/>
</dbReference>
<dbReference type="eggNOG" id="KOG0531">
    <property type="taxonomic scope" value="Eukaryota"/>
</dbReference>
<dbReference type="VEuPathDB" id="AmoebaDB:NAEGRDRAFT_78603"/>
<dbReference type="InterPro" id="IPR025875">
    <property type="entry name" value="Leu-rich_rpt_4"/>
</dbReference>
<feature type="compositionally biased region" description="Polar residues" evidence="3">
    <location>
        <begin position="108"/>
        <end position="139"/>
    </location>
</feature>
<evidence type="ECO:0000256" key="1">
    <source>
        <dbReference type="ARBA" id="ARBA00022614"/>
    </source>
</evidence>
<dbReference type="InterPro" id="IPR003591">
    <property type="entry name" value="Leu-rich_rpt_typical-subtyp"/>
</dbReference>
<organism evidence="5">
    <name type="scientific">Naegleria gruberi</name>
    <name type="common">Amoeba</name>
    <dbReference type="NCBI Taxonomy" id="5762"/>
    <lineage>
        <taxon>Eukaryota</taxon>
        <taxon>Discoba</taxon>
        <taxon>Heterolobosea</taxon>
        <taxon>Tetramitia</taxon>
        <taxon>Eutetramitia</taxon>
        <taxon>Vahlkampfiidae</taxon>
        <taxon>Naegleria</taxon>
    </lineage>
</organism>
<dbReference type="SUPFAM" id="SSF52058">
    <property type="entry name" value="L domain-like"/>
    <property type="match status" value="1"/>
</dbReference>
<feature type="region of interest" description="Disordered" evidence="3">
    <location>
        <begin position="108"/>
        <end position="179"/>
    </location>
</feature>
<reference evidence="4 5" key="1">
    <citation type="journal article" date="2010" name="Cell">
        <title>The genome of Naegleria gruberi illuminates early eukaryotic versatility.</title>
        <authorList>
            <person name="Fritz-Laylin L.K."/>
            <person name="Prochnik S.E."/>
            <person name="Ginger M.L."/>
            <person name="Dacks J.B."/>
            <person name="Carpenter M.L."/>
            <person name="Field M.C."/>
            <person name="Kuo A."/>
            <person name="Paredez A."/>
            <person name="Chapman J."/>
            <person name="Pham J."/>
            <person name="Shu S."/>
            <person name="Neupane R."/>
            <person name="Cipriano M."/>
            <person name="Mancuso J."/>
            <person name="Tu H."/>
            <person name="Salamov A."/>
            <person name="Lindquist E."/>
            <person name="Shapiro H."/>
            <person name="Lucas S."/>
            <person name="Grigoriev I.V."/>
            <person name="Cande W.Z."/>
            <person name="Fulton C."/>
            <person name="Rokhsar D.S."/>
            <person name="Dawson S.C."/>
        </authorList>
    </citation>
    <scope>NUCLEOTIDE SEQUENCE [LARGE SCALE GENOMIC DNA]</scope>
    <source>
        <strain evidence="4 5">NEG-M</strain>
    </source>
</reference>
<dbReference type="GeneID" id="8860547"/>
<feature type="compositionally biased region" description="Low complexity" evidence="3">
    <location>
        <begin position="166"/>
        <end position="179"/>
    </location>
</feature>
<dbReference type="InterPro" id="IPR050576">
    <property type="entry name" value="Cilia_flagella_integrity"/>
</dbReference>
<dbReference type="OrthoDB" id="1939344at2759"/>
<dbReference type="Gene3D" id="3.80.10.10">
    <property type="entry name" value="Ribonuclease Inhibitor"/>
    <property type="match status" value="3"/>
</dbReference>
<dbReference type="EMBL" id="GG738852">
    <property type="protein sequence ID" value="EFC48177.1"/>
    <property type="molecule type" value="Genomic_DNA"/>
</dbReference>
<protein>
    <submittedName>
        <fullName evidence="4">Leucine rich repeat protein</fullName>
    </submittedName>
</protein>
<feature type="region of interest" description="Disordered" evidence="3">
    <location>
        <begin position="28"/>
        <end position="62"/>
    </location>
</feature>
<dbReference type="Pfam" id="PF12799">
    <property type="entry name" value="LRR_4"/>
    <property type="match status" value="1"/>
</dbReference>
<evidence type="ECO:0000256" key="2">
    <source>
        <dbReference type="ARBA" id="ARBA00022737"/>
    </source>
</evidence>
<keyword evidence="1" id="KW-0433">Leucine-rich repeat</keyword>
<keyword evidence="5" id="KW-1185">Reference proteome</keyword>
<dbReference type="Proteomes" id="UP000006671">
    <property type="component" value="Unassembled WGS sequence"/>
</dbReference>
<feature type="compositionally biased region" description="Low complexity" evidence="3">
    <location>
        <begin position="140"/>
        <end position="150"/>
    </location>
</feature>
<dbReference type="PROSITE" id="PS51450">
    <property type="entry name" value="LRR"/>
    <property type="match status" value="6"/>
</dbReference>
<proteinExistence type="predicted"/>
<dbReference type="AlphaFoldDB" id="D2V4W7"/>
<dbReference type="SMART" id="SM00365">
    <property type="entry name" value="LRR_SD22"/>
    <property type="match status" value="7"/>
</dbReference>
<evidence type="ECO:0000313" key="5">
    <source>
        <dbReference type="Proteomes" id="UP000006671"/>
    </source>
</evidence>
<dbReference type="InterPro" id="IPR001611">
    <property type="entry name" value="Leu-rich_rpt"/>
</dbReference>